<dbReference type="EMBL" id="PDVP01000010">
    <property type="protein sequence ID" value="PHP66089.1"/>
    <property type="molecule type" value="Genomic_DNA"/>
</dbReference>
<organism evidence="17 18">
    <name type="scientific">Zhengella mangrovi</name>
    <dbReference type="NCBI Taxonomy" id="1982044"/>
    <lineage>
        <taxon>Bacteria</taxon>
        <taxon>Pseudomonadati</taxon>
        <taxon>Pseudomonadota</taxon>
        <taxon>Alphaproteobacteria</taxon>
        <taxon>Hyphomicrobiales</taxon>
        <taxon>Notoacmeibacteraceae</taxon>
        <taxon>Zhengella</taxon>
    </lineage>
</organism>
<evidence type="ECO:0000313" key="17">
    <source>
        <dbReference type="EMBL" id="PHP66089.1"/>
    </source>
</evidence>
<evidence type="ECO:0000256" key="8">
    <source>
        <dbReference type="ARBA" id="ARBA00022777"/>
    </source>
</evidence>
<keyword evidence="8 14" id="KW-0418">Kinase</keyword>
<proteinExistence type="inferred from homology"/>
<dbReference type="InterPro" id="IPR015813">
    <property type="entry name" value="Pyrv/PenolPyrv_kinase-like_dom"/>
</dbReference>
<evidence type="ECO:0000256" key="3">
    <source>
        <dbReference type="ARBA" id="ARBA00008663"/>
    </source>
</evidence>
<dbReference type="GO" id="GO:0004743">
    <property type="term" value="F:pyruvate kinase activity"/>
    <property type="evidence" value="ECO:0007669"/>
    <property type="project" value="UniProtKB-UniRule"/>
</dbReference>
<dbReference type="InterPro" id="IPR015806">
    <property type="entry name" value="Pyrv_Knase_insert_dom_sf"/>
</dbReference>
<dbReference type="SUPFAM" id="SSF50800">
    <property type="entry name" value="PK beta-barrel domain-like"/>
    <property type="match status" value="1"/>
</dbReference>
<dbReference type="SUPFAM" id="SSF51621">
    <property type="entry name" value="Phosphoenolpyruvate/pyruvate domain"/>
    <property type="match status" value="1"/>
</dbReference>
<dbReference type="InterPro" id="IPR040442">
    <property type="entry name" value="Pyrv_kinase-like_dom_sf"/>
</dbReference>
<dbReference type="InterPro" id="IPR015795">
    <property type="entry name" value="Pyrv_Knase_C"/>
</dbReference>
<evidence type="ECO:0000256" key="11">
    <source>
        <dbReference type="ARBA" id="ARBA00023152"/>
    </source>
</evidence>
<dbReference type="InterPro" id="IPR018209">
    <property type="entry name" value="Pyrv_Knase_AS"/>
</dbReference>
<evidence type="ECO:0000313" key="18">
    <source>
        <dbReference type="Proteomes" id="UP000221168"/>
    </source>
</evidence>
<dbReference type="GO" id="GO:0030955">
    <property type="term" value="F:potassium ion binding"/>
    <property type="evidence" value="ECO:0007669"/>
    <property type="project" value="UniProtKB-UniRule"/>
</dbReference>
<sequence length="481" mass="51260">MNAARRIRKAKVVATLGPASSSREMIEKLSRAGADVFRINMSHASHDLMRDLVARIREVETAVGRPIAILGDLQGPKLRVGTFAGGKAALEPGQTFVLDDRDEPGDSTRVHLPHPEILASVEPGHRLLIDDGKLQLKAVSTEPGRIICTVVTGTKISDKKGVSLPDTDLPVGALTNKDRADLQALLETGVDWIALSFIQRPEDLAEVRKIARGRAGILSKIEKPQAVQRLPEIIELSDAIMVARGDLGVEMPIESVPGLQKQITRTCRREGKPVVVATQMLESMISAPVPTRAEVSDVATALFEGADAVMLSAESAAGDYPVEAVTMMDSIARQVERDPTFPGIIAAQRSEPESTGADAIAAAARQIAETLNLSAIVCYTSSGTTGLRASRERPMVPVIALSPIPETARRLTLAWGLHCVVTEDARDEDDMVNRACSIAYRDGFGKAGSRVIITAGVPFGTPGSTNMLRIAYIGSDGHGGV</sequence>
<dbReference type="GO" id="GO:0005524">
    <property type="term" value="F:ATP binding"/>
    <property type="evidence" value="ECO:0007669"/>
    <property type="project" value="UniProtKB-KW"/>
</dbReference>
<comment type="cofactor">
    <cofactor evidence="1">
        <name>K(+)</name>
        <dbReference type="ChEBI" id="CHEBI:29103"/>
    </cofactor>
</comment>
<evidence type="ECO:0000259" key="16">
    <source>
        <dbReference type="Pfam" id="PF02887"/>
    </source>
</evidence>
<dbReference type="Gene3D" id="3.40.1380.20">
    <property type="entry name" value="Pyruvate kinase, C-terminal domain"/>
    <property type="match status" value="1"/>
</dbReference>
<dbReference type="NCBIfam" id="NF004491">
    <property type="entry name" value="PRK05826.1"/>
    <property type="match status" value="1"/>
</dbReference>
<dbReference type="AlphaFoldDB" id="A0A2G1QKU0"/>
<evidence type="ECO:0000256" key="12">
    <source>
        <dbReference type="ARBA" id="ARBA00023317"/>
    </source>
</evidence>
<name>A0A2G1QKU0_9HYPH</name>
<dbReference type="PRINTS" id="PR01050">
    <property type="entry name" value="PYRUVTKNASE"/>
</dbReference>
<gene>
    <name evidence="17" type="primary">pyk</name>
    <name evidence="17" type="ORF">CSC94_15940</name>
</gene>
<keyword evidence="9" id="KW-0067">ATP-binding</keyword>
<dbReference type="GO" id="GO:0000287">
    <property type="term" value="F:magnesium ion binding"/>
    <property type="evidence" value="ECO:0007669"/>
    <property type="project" value="UniProtKB-UniRule"/>
</dbReference>
<dbReference type="GO" id="GO:0016301">
    <property type="term" value="F:kinase activity"/>
    <property type="evidence" value="ECO:0007669"/>
    <property type="project" value="UniProtKB-KW"/>
</dbReference>
<evidence type="ECO:0000256" key="6">
    <source>
        <dbReference type="ARBA" id="ARBA00022723"/>
    </source>
</evidence>
<evidence type="ECO:0000256" key="14">
    <source>
        <dbReference type="RuleBase" id="RU000504"/>
    </source>
</evidence>
<dbReference type="Proteomes" id="UP000221168">
    <property type="component" value="Unassembled WGS sequence"/>
</dbReference>
<comment type="similarity">
    <text evidence="3 14">Belongs to the pyruvate kinase family.</text>
</comment>
<dbReference type="Pfam" id="PF02887">
    <property type="entry name" value="PK_C"/>
    <property type="match status" value="1"/>
</dbReference>
<keyword evidence="7" id="KW-0547">Nucleotide-binding</keyword>
<dbReference type="PANTHER" id="PTHR11817">
    <property type="entry name" value="PYRUVATE KINASE"/>
    <property type="match status" value="1"/>
</dbReference>
<dbReference type="NCBIfam" id="NF004978">
    <property type="entry name" value="PRK06354.1"/>
    <property type="match status" value="1"/>
</dbReference>
<dbReference type="Gene3D" id="3.20.20.60">
    <property type="entry name" value="Phosphoenolpyruvate-binding domains"/>
    <property type="match status" value="1"/>
</dbReference>
<feature type="domain" description="Pyruvate kinase barrel" evidence="15">
    <location>
        <begin position="7"/>
        <end position="325"/>
    </location>
</feature>
<dbReference type="FunFam" id="2.40.33.10:FF:000001">
    <property type="entry name" value="Pyruvate kinase"/>
    <property type="match status" value="1"/>
</dbReference>
<keyword evidence="18" id="KW-1185">Reference proteome</keyword>
<evidence type="ECO:0000256" key="4">
    <source>
        <dbReference type="ARBA" id="ARBA00012142"/>
    </source>
</evidence>
<evidence type="ECO:0000256" key="5">
    <source>
        <dbReference type="ARBA" id="ARBA00022679"/>
    </source>
</evidence>
<dbReference type="InterPro" id="IPR011037">
    <property type="entry name" value="Pyrv_Knase-like_insert_dom_sf"/>
</dbReference>
<keyword evidence="5 14" id="KW-0808">Transferase</keyword>
<keyword evidence="10 14" id="KW-0460">Magnesium</keyword>
<keyword evidence="12 17" id="KW-0670">Pyruvate</keyword>
<keyword evidence="6" id="KW-0479">Metal-binding</keyword>
<dbReference type="RefSeq" id="WP_099307354.1">
    <property type="nucleotide sequence ID" value="NZ_PDVP01000010.1"/>
</dbReference>
<comment type="pathway">
    <text evidence="2 14">Carbohydrate degradation; glycolysis; pyruvate from D-glyceraldehyde 3-phosphate: step 5/5.</text>
</comment>
<evidence type="ECO:0000256" key="10">
    <source>
        <dbReference type="ARBA" id="ARBA00022842"/>
    </source>
</evidence>
<evidence type="ECO:0000256" key="13">
    <source>
        <dbReference type="NCBIfam" id="TIGR01064"/>
    </source>
</evidence>
<dbReference type="InterPro" id="IPR015793">
    <property type="entry name" value="Pyrv_Knase_brl"/>
</dbReference>
<dbReference type="PROSITE" id="PS00110">
    <property type="entry name" value="PYRUVATE_KINASE"/>
    <property type="match status" value="1"/>
</dbReference>
<evidence type="ECO:0000259" key="15">
    <source>
        <dbReference type="Pfam" id="PF00224"/>
    </source>
</evidence>
<dbReference type="NCBIfam" id="NF004886">
    <property type="entry name" value="PRK06247.1"/>
    <property type="match status" value="1"/>
</dbReference>
<reference evidence="17 18" key="1">
    <citation type="submission" date="2017-10" db="EMBL/GenBank/DDBJ databases">
        <title>Sedimentibacterium mangrovi gen. nov., sp. nov., a novel member of family Phyllobacteriacea isolated from mangrove sediment.</title>
        <authorList>
            <person name="Liao H."/>
            <person name="Tian Y."/>
        </authorList>
    </citation>
    <scope>NUCLEOTIDE SEQUENCE [LARGE SCALE GENOMIC DNA]</scope>
    <source>
        <strain evidence="17 18">X9-2-2</strain>
    </source>
</reference>
<dbReference type="Gene3D" id="2.40.33.10">
    <property type="entry name" value="PK beta-barrel domain-like"/>
    <property type="match status" value="1"/>
</dbReference>
<evidence type="ECO:0000256" key="1">
    <source>
        <dbReference type="ARBA" id="ARBA00001958"/>
    </source>
</evidence>
<evidence type="ECO:0000256" key="7">
    <source>
        <dbReference type="ARBA" id="ARBA00022741"/>
    </source>
</evidence>
<evidence type="ECO:0000256" key="2">
    <source>
        <dbReference type="ARBA" id="ARBA00004997"/>
    </source>
</evidence>
<comment type="catalytic activity">
    <reaction evidence="14">
        <text>pyruvate + ATP = phosphoenolpyruvate + ADP + H(+)</text>
        <dbReference type="Rhea" id="RHEA:18157"/>
        <dbReference type="ChEBI" id="CHEBI:15361"/>
        <dbReference type="ChEBI" id="CHEBI:15378"/>
        <dbReference type="ChEBI" id="CHEBI:30616"/>
        <dbReference type="ChEBI" id="CHEBI:58702"/>
        <dbReference type="ChEBI" id="CHEBI:456216"/>
        <dbReference type="EC" id="2.7.1.40"/>
    </reaction>
</comment>
<dbReference type="UniPathway" id="UPA00109">
    <property type="reaction ID" value="UER00188"/>
</dbReference>
<dbReference type="SUPFAM" id="SSF52935">
    <property type="entry name" value="PK C-terminal domain-like"/>
    <property type="match status" value="1"/>
</dbReference>
<comment type="caution">
    <text evidence="17">The sequence shown here is derived from an EMBL/GenBank/DDBJ whole genome shotgun (WGS) entry which is preliminary data.</text>
</comment>
<dbReference type="Pfam" id="PF00224">
    <property type="entry name" value="PK"/>
    <property type="match status" value="1"/>
</dbReference>
<dbReference type="EC" id="2.7.1.40" evidence="4 13"/>
<dbReference type="InterPro" id="IPR036918">
    <property type="entry name" value="Pyrv_Knase_C_sf"/>
</dbReference>
<accession>A0A2G1QKU0</accession>
<evidence type="ECO:0000256" key="9">
    <source>
        <dbReference type="ARBA" id="ARBA00022840"/>
    </source>
</evidence>
<keyword evidence="11 14" id="KW-0324">Glycolysis</keyword>
<dbReference type="NCBIfam" id="TIGR01064">
    <property type="entry name" value="pyruv_kin"/>
    <property type="match status" value="1"/>
</dbReference>
<feature type="domain" description="Pyruvate kinase C-terminal" evidence="16">
    <location>
        <begin position="358"/>
        <end position="470"/>
    </location>
</feature>
<protein>
    <recommendedName>
        <fullName evidence="4 13">Pyruvate kinase</fullName>
        <ecNumber evidence="4 13">2.7.1.40</ecNumber>
    </recommendedName>
</protein>
<dbReference type="InterPro" id="IPR001697">
    <property type="entry name" value="Pyr_Knase"/>
</dbReference>
<dbReference type="OrthoDB" id="9812123at2"/>